<evidence type="ECO:0000256" key="4">
    <source>
        <dbReference type="ARBA" id="ARBA00022840"/>
    </source>
</evidence>
<dbReference type="Pfam" id="PF00271">
    <property type="entry name" value="Helicase_C"/>
    <property type="match status" value="1"/>
</dbReference>
<dbReference type="PROSITE" id="PS51192">
    <property type="entry name" value="HELICASE_ATP_BIND_1"/>
    <property type="match status" value="1"/>
</dbReference>
<dbReference type="PROSITE" id="PS51194">
    <property type="entry name" value="HELICASE_CTER"/>
    <property type="match status" value="1"/>
</dbReference>
<dbReference type="CDD" id="cd18793">
    <property type="entry name" value="SF2_C_SNF"/>
    <property type="match status" value="1"/>
</dbReference>
<feature type="domain" description="Helicase C-terminal" evidence="6">
    <location>
        <begin position="457"/>
        <end position="609"/>
    </location>
</feature>
<feature type="domain" description="Helicase ATP-binding" evidence="5">
    <location>
        <begin position="100"/>
        <end position="286"/>
    </location>
</feature>
<dbReference type="RefSeq" id="WP_004621794.1">
    <property type="nucleotide sequence ID" value="NZ_ACXX02000016.1"/>
</dbReference>
<dbReference type="PANTHER" id="PTHR10799">
    <property type="entry name" value="SNF2/RAD54 HELICASE FAMILY"/>
    <property type="match status" value="1"/>
</dbReference>
<dbReference type="InterPro" id="IPR057342">
    <property type="entry name" value="DEXDc_RapA"/>
</dbReference>
<organism evidence="7 8">
    <name type="scientific">Ruminiclostridium papyrosolvens DSM 2782</name>
    <dbReference type="NCBI Taxonomy" id="588581"/>
    <lineage>
        <taxon>Bacteria</taxon>
        <taxon>Bacillati</taxon>
        <taxon>Bacillota</taxon>
        <taxon>Clostridia</taxon>
        <taxon>Eubacteriales</taxon>
        <taxon>Oscillospiraceae</taxon>
        <taxon>Ruminiclostridium</taxon>
    </lineage>
</organism>
<dbReference type="STRING" id="588581.Cpap_0426"/>
<dbReference type="GO" id="GO:0004386">
    <property type="term" value="F:helicase activity"/>
    <property type="evidence" value="ECO:0007669"/>
    <property type="project" value="UniProtKB-KW"/>
</dbReference>
<dbReference type="EMBL" id="ACXX02000016">
    <property type="protein sequence ID" value="EGD46132.1"/>
    <property type="molecule type" value="Genomic_DNA"/>
</dbReference>
<dbReference type="Pfam" id="PF00176">
    <property type="entry name" value="SNF2-rel_dom"/>
    <property type="match status" value="1"/>
</dbReference>
<dbReference type="SMART" id="SM00490">
    <property type="entry name" value="HELICc"/>
    <property type="match status" value="1"/>
</dbReference>
<evidence type="ECO:0000259" key="5">
    <source>
        <dbReference type="PROSITE" id="PS51192"/>
    </source>
</evidence>
<evidence type="ECO:0000256" key="2">
    <source>
        <dbReference type="ARBA" id="ARBA00022801"/>
    </source>
</evidence>
<keyword evidence="1" id="KW-0547">Nucleotide-binding</keyword>
<protein>
    <submittedName>
        <fullName evidence="7">SNF2-related protein</fullName>
    </submittedName>
</protein>
<dbReference type="InterPro" id="IPR038718">
    <property type="entry name" value="SNF2-like_sf"/>
</dbReference>
<reference evidence="7" key="2">
    <citation type="submission" date="2011-01" db="EMBL/GenBank/DDBJ databases">
        <title>The Non-contiguous Finished genome of Clostridium papyrosolvens.</title>
        <authorList>
            <person name="Lucas S."/>
            <person name="Copeland A."/>
            <person name="Lapidus A."/>
            <person name="Cheng J.-F."/>
            <person name="Goodwin L."/>
            <person name="Pitluck S."/>
            <person name="Misra M."/>
            <person name="Chertkov O."/>
            <person name="Detter J.C."/>
            <person name="Han C."/>
            <person name="Tapia R."/>
            <person name="Land M."/>
            <person name="Hauser L."/>
            <person name="Kyrpides N."/>
            <person name="Ivanova N."/>
            <person name="Pagani I."/>
            <person name="Mouttaki H."/>
            <person name="He Z."/>
            <person name="Zhou J."/>
            <person name="Hemme C.L."/>
            <person name="Woyke T."/>
        </authorList>
    </citation>
    <scope>NUCLEOTIDE SEQUENCE [LARGE SCALE GENOMIC DNA]</scope>
    <source>
        <strain evidence="7">DSM 2782</strain>
    </source>
</reference>
<dbReference type="Gene3D" id="3.40.50.300">
    <property type="entry name" value="P-loop containing nucleotide triphosphate hydrolases"/>
    <property type="match status" value="1"/>
</dbReference>
<sequence length="890" mass="102952">MFSIGDWVLDKENKKTVKVIESNDLWGYKSYAVFDPGEQKSYFLSEDKICNVDAGEDFSIHSFKYLVTSARIKNELANGILSSIGDSIIPLPHQIYALNRALSSNKVRYIIADEVGLGKTIEAGLIIKELKTRGLINRVLIVCPKGLMTQWHNEMKMKFNENFNIVLPEDFDSIKRIYGEGNIWANFSQVICSLDSIKPLERRNGWSKEKIDEYNKERLGSLIFAGWDIIIIDEAHRIGGSTSDVARYKLGSALADVSPYLLLLTATPHQGKTEPFLRLIRLLDQDAFPDSNAIVKEQVSPYVIRTEKREAVDSEGNRLFKNRVTKAVNIEWEQRHSLQKQLYEMVTKYVTEGYNKARKEKKNYIGFLMVLMQRLVTSSTRAIRENLERRLEILQNSSTRLVNLSEADLMEADAEETVEELIAVQSINMKKEIEEIKDMLVVANQAEYQYVDTKAEKLLEFIYKIQMEYEDFKVIIFTEFVATQQFLKEYLESKGFKIATLNGSMDIEERNTTLKEFKERADILISTDAGGEGLNLQFSNIVINYDLPWNPMKIEQRIGRVDRIGQQRDVYVFNFMLSETVEFRIREVLEEKLATIFEQFGVDKMEDVLDCTDAEFDFTDIFVRGITDPKNADYYIEKLEKEVRDKTERINEIKGLLRDEKVIDKSLVAGISNLPIKSWLKQMYSNFQLSQGKEVNLIELAMIDLNNQQVKKMLKNMPVWARGHKVPALELAGVSNEKGYWSLWDVSINDSDVNKQIFPLFVNESGVMRAASSKILWEAFLKENANPALKGYREFEDTTYTMLCEKAKDYAYNLFENMREGYLNKLSKEQAKYEYAFKLRREAAQRIGLESVRSYRAKSIGKEEEAWRFKIEKEKAIIPILKPLCIVYLE</sequence>
<accession>F1THC9</accession>
<evidence type="ECO:0000256" key="3">
    <source>
        <dbReference type="ARBA" id="ARBA00022806"/>
    </source>
</evidence>
<evidence type="ECO:0000313" key="8">
    <source>
        <dbReference type="Proteomes" id="UP000003860"/>
    </source>
</evidence>
<dbReference type="Proteomes" id="UP000003860">
    <property type="component" value="Unassembled WGS sequence"/>
</dbReference>
<dbReference type="GO" id="GO:0005524">
    <property type="term" value="F:ATP binding"/>
    <property type="evidence" value="ECO:0007669"/>
    <property type="project" value="UniProtKB-KW"/>
</dbReference>
<dbReference type="InterPro" id="IPR027417">
    <property type="entry name" value="P-loop_NTPase"/>
</dbReference>
<evidence type="ECO:0000259" key="6">
    <source>
        <dbReference type="PROSITE" id="PS51194"/>
    </source>
</evidence>
<keyword evidence="4" id="KW-0067">ATP-binding</keyword>
<dbReference type="InterPro" id="IPR049730">
    <property type="entry name" value="SNF2/RAD54-like_C"/>
</dbReference>
<dbReference type="InterPro" id="IPR001650">
    <property type="entry name" value="Helicase_C-like"/>
</dbReference>
<dbReference type="SMART" id="SM00487">
    <property type="entry name" value="DEXDc"/>
    <property type="match status" value="1"/>
</dbReference>
<reference evidence="7" key="1">
    <citation type="submission" date="2009-07" db="EMBL/GenBank/DDBJ databases">
        <authorList>
            <consortium name="US DOE Joint Genome Institute (JGI-PGF)"/>
            <person name="Lucas S."/>
            <person name="Copeland A."/>
            <person name="Lapidus A."/>
            <person name="Glavina del Rio T."/>
            <person name="Tice H."/>
            <person name="Bruce D."/>
            <person name="Goodwin L."/>
            <person name="Pitluck S."/>
            <person name="Larimer F."/>
            <person name="Land M.L."/>
            <person name="Mouttaki H."/>
            <person name="He Z."/>
            <person name="Zhou J."/>
            <person name="Hemme C.L."/>
        </authorList>
    </citation>
    <scope>NUCLEOTIDE SEQUENCE [LARGE SCALE GENOMIC DNA]</scope>
    <source>
        <strain evidence="7">DSM 2782</strain>
    </source>
</reference>
<dbReference type="InterPro" id="IPR000330">
    <property type="entry name" value="SNF2_N"/>
</dbReference>
<dbReference type="eggNOG" id="COG0553">
    <property type="taxonomic scope" value="Bacteria"/>
</dbReference>
<keyword evidence="3" id="KW-0347">Helicase</keyword>
<dbReference type="AlphaFoldDB" id="F1THC9"/>
<dbReference type="Gene3D" id="3.40.50.10810">
    <property type="entry name" value="Tandem AAA-ATPase domain"/>
    <property type="match status" value="1"/>
</dbReference>
<keyword evidence="8" id="KW-1185">Reference proteome</keyword>
<dbReference type="GO" id="GO:0016787">
    <property type="term" value="F:hydrolase activity"/>
    <property type="evidence" value="ECO:0007669"/>
    <property type="project" value="UniProtKB-KW"/>
</dbReference>
<dbReference type="OrthoDB" id="9814088at2"/>
<dbReference type="InterPro" id="IPR014001">
    <property type="entry name" value="Helicase_ATP-bd"/>
</dbReference>
<keyword evidence="2" id="KW-0378">Hydrolase</keyword>
<dbReference type="CDD" id="cd18011">
    <property type="entry name" value="DEXDc_RapA"/>
    <property type="match status" value="1"/>
</dbReference>
<gene>
    <name evidence="7" type="ORF">Cpap_0426</name>
</gene>
<dbReference type="SUPFAM" id="SSF52540">
    <property type="entry name" value="P-loop containing nucleoside triphosphate hydrolases"/>
    <property type="match status" value="2"/>
</dbReference>
<evidence type="ECO:0000313" key="7">
    <source>
        <dbReference type="EMBL" id="EGD46132.1"/>
    </source>
</evidence>
<proteinExistence type="predicted"/>
<name>F1THC9_9FIRM</name>
<comment type="caution">
    <text evidence="7">The sequence shown here is derived from an EMBL/GenBank/DDBJ whole genome shotgun (WGS) entry which is preliminary data.</text>
</comment>
<evidence type="ECO:0000256" key="1">
    <source>
        <dbReference type="ARBA" id="ARBA00022741"/>
    </source>
</evidence>